<evidence type="ECO:0000256" key="5">
    <source>
        <dbReference type="ARBA" id="ARBA00023136"/>
    </source>
</evidence>
<dbReference type="PANTHER" id="PTHR28234:SF1">
    <property type="entry name" value="NUCLEAR CONTROL OF ATPASE PROTEIN 2"/>
    <property type="match status" value="1"/>
</dbReference>
<keyword evidence="6" id="KW-0175">Coiled coil</keyword>
<keyword evidence="4" id="KW-0496">Mitochondrion</keyword>
<organism evidence="8 9">
    <name type="scientific">Rehmannia glutinosa</name>
    <name type="common">Chinese foxglove</name>
    <dbReference type="NCBI Taxonomy" id="99300"/>
    <lineage>
        <taxon>Eukaryota</taxon>
        <taxon>Viridiplantae</taxon>
        <taxon>Streptophyta</taxon>
        <taxon>Embryophyta</taxon>
        <taxon>Tracheophyta</taxon>
        <taxon>Spermatophyta</taxon>
        <taxon>Magnoliopsida</taxon>
        <taxon>eudicotyledons</taxon>
        <taxon>Gunneridae</taxon>
        <taxon>Pentapetalae</taxon>
        <taxon>asterids</taxon>
        <taxon>lamiids</taxon>
        <taxon>Lamiales</taxon>
        <taxon>Orobanchaceae</taxon>
        <taxon>Rehmannieae</taxon>
        <taxon>Rehmannia</taxon>
    </lineage>
</organism>
<reference evidence="8 9" key="1">
    <citation type="journal article" date="2021" name="Comput. Struct. Biotechnol. J.">
        <title>De novo genome assembly of the potent medicinal plant Rehmannia glutinosa using nanopore technology.</title>
        <authorList>
            <person name="Ma L."/>
            <person name="Dong C."/>
            <person name="Song C."/>
            <person name="Wang X."/>
            <person name="Zheng X."/>
            <person name="Niu Y."/>
            <person name="Chen S."/>
            <person name="Feng W."/>
        </authorList>
    </citation>
    <scope>NUCLEOTIDE SEQUENCE [LARGE SCALE GENOMIC DNA]</scope>
    <source>
        <strain evidence="8">DH-2019</strain>
    </source>
</reference>
<dbReference type="InterPro" id="IPR013946">
    <property type="entry name" value="NCA2-like"/>
</dbReference>
<keyword evidence="2 7" id="KW-0812">Transmembrane</keyword>
<evidence type="ECO:0000256" key="1">
    <source>
        <dbReference type="ARBA" id="ARBA00004225"/>
    </source>
</evidence>
<name>A0ABR0W8Z3_REHGL</name>
<sequence length="648" mass="74011">MEVSLGNESPLPSNNVKALLSFYSNYLYNSLRSFFPISINPTDIFVARIPNFYGSSKRRRRKTCLPLPLPSAAATASLDRSSAITPEACRIFDVLEDIIEQTLQNLHSIQKNLGFWQFRAEGSNAQKAYFMICERGPCAFINGTLQLIRDCLADGSSMQKLHCSASSHISERISVLTSLRYSLASFLAKVYMEVDRFGEDLVKDPENSLPSLLVASNDLFLKLEASIGHFHANRQSGSSVDGSYSCPLMFAKLPEVNQEGSQWTDCEIRDAINLIYENLRRLDSYLSLLVSKHRKPRKVTLYWMRYSCGIFGISVCSLWLLRHSKLMGSSDIDNWIREAKESTISFWNDHVEQPVIESRFSNFGALLVLAIRDELFETFRKRQKGVMEREEVQLTADSLHRLADACFHALWLLFKNTWIDVLRSSYAFDERSRMLIAFSEQTIGKKFPENASDQEMLEIVMNRYEKELAHPIQGLVGGELVRALLIQVQKLKLDIEEAMLELDQILRANEINFAILAALPAFFLSLILAMLVRAWLKQDTRAEGRGRVARIQRRLLLVEIERAIMQFQICKDQGLENDAQCMYGLALCFLDSLHCVVEKHAKATGEWICLRQDIIDLAKPGLETERKLRIASRMDRVYDCLLPSSRRQ</sequence>
<dbReference type="EMBL" id="JABTTQ020000012">
    <property type="protein sequence ID" value="KAK6144126.1"/>
    <property type="molecule type" value="Genomic_DNA"/>
</dbReference>
<evidence type="ECO:0000256" key="7">
    <source>
        <dbReference type="SAM" id="Phobius"/>
    </source>
</evidence>
<keyword evidence="9" id="KW-1185">Reference proteome</keyword>
<comment type="subcellular location">
    <subcellularLocation>
        <location evidence="1">Mitochondrion membrane</location>
        <topology evidence="1">Multi-pass membrane protein</topology>
    </subcellularLocation>
</comment>
<evidence type="ECO:0000313" key="8">
    <source>
        <dbReference type="EMBL" id="KAK6144126.1"/>
    </source>
</evidence>
<evidence type="ECO:0000256" key="3">
    <source>
        <dbReference type="ARBA" id="ARBA00022989"/>
    </source>
</evidence>
<evidence type="ECO:0000256" key="6">
    <source>
        <dbReference type="SAM" id="Coils"/>
    </source>
</evidence>
<comment type="caution">
    <text evidence="8">The sequence shown here is derived from an EMBL/GenBank/DDBJ whole genome shotgun (WGS) entry which is preliminary data.</text>
</comment>
<feature type="coiled-coil region" evidence="6">
    <location>
        <begin position="481"/>
        <end position="508"/>
    </location>
</feature>
<gene>
    <name evidence="8" type="ORF">DH2020_020946</name>
</gene>
<keyword evidence="5 7" id="KW-0472">Membrane</keyword>
<dbReference type="Proteomes" id="UP001318860">
    <property type="component" value="Unassembled WGS sequence"/>
</dbReference>
<accession>A0ABR0W8Z3</accession>
<protein>
    <submittedName>
        <fullName evidence="8">Uncharacterized protein</fullName>
    </submittedName>
</protein>
<evidence type="ECO:0000313" key="9">
    <source>
        <dbReference type="Proteomes" id="UP001318860"/>
    </source>
</evidence>
<dbReference type="Pfam" id="PF08637">
    <property type="entry name" value="NCA2"/>
    <property type="match status" value="2"/>
</dbReference>
<feature type="transmembrane region" description="Helical" evidence="7">
    <location>
        <begin position="513"/>
        <end position="536"/>
    </location>
</feature>
<keyword evidence="3 7" id="KW-1133">Transmembrane helix</keyword>
<evidence type="ECO:0000256" key="2">
    <source>
        <dbReference type="ARBA" id="ARBA00022692"/>
    </source>
</evidence>
<evidence type="ECO:0000256" key="4">
    <source>
        <dbReference type="ARBA" id="ARBA00023128"/>
    </source>
</evidence>
<dbReference type="PANTHER" id="PTHR28234">
    <property type="entry name" value="NUCLEAR CONTROL OF ATPASE PROTEIN 2"/>
    <property type="match status" value="1"/>
</dbReference>
<proteinExistence type="predicted"/>